<dbReference type="AlphaFoldDB" id="A0A5C4RSN5"/>
<dbReference type="NCBIfam" id="TIGR01730">
    <property type="entry name" value="RND_mfp"/>
    <property type="match status" value="1"/>
</dbReference>
<evidence type="ECO:0000256" key="1">
    <source>
        <dbReference type="ARBA" id="ARBA00009477"/>
    </source>
</evidence>
<evidence type="ECO:0000259" key="2">
    <source>
        <dbReference type="Pfam" id="PF25917"/>
    </source>
</evidence>
<dbReference type="Gene3D" id="1.10.287.470">
    <property type="entry name" value="Helix hairpin bin"/>
    <property type="match status" value="1"/>
</dbReference>
<feature type="domain" description="YknX-like C-terminal permuted SH3-like" evidence="4">
    <location>
        <begin position="343"/>
        <end position="410"/>
    </location>
</feature>
<dbReference type="OrthoDB" id="9789643at2"/>
<dbReference type="RefSeq" id="WP_139448861.1">
    <property type="nucleotide sequence ID" value="NZ_SMDR01000002.1"/>
</dbReference>
<evidence type="ECO:0000259" key="3">
    <source>
        <dbReference type="Pfam" id="PF25954"/>
    </source>
</evidence>
<dbReference type="PANTHER" id="PTHR30469:SF38">
    <property type="entry name" value="HLYD FAMILY SECRETION PROTEIN"/>
    <property type="match status" value="1"/>
</dbReference>
<dbReference type="Pfam" id="PF25989">
    <property type="entry name" value="YknX_C"/>
    <property type="match status" value="1"/>
</dbReference>
<dbReference type="GO" id="GO:1990281">
    <property type="term" value="C:efflux pump complex"/>
    <property type="evidence" value="ECO:0007669"/>
    <property type="project" value="TreeGrafter"/>
</dbReference>
<proteinExistence type="inferred from homology"/>
<dbReference type="EMBL" id="SMDR01000002">
    <property type="protein sequence ID" value="TNJ33944.1"/>
    <property type="molecule type" value="Genomic_DNA"/>
</dbReference>
<dbReference type="InterPro" id="IPR058625">
    <property type="entry name" value="MdtA-like_BSH"/>
</dbReference>
<dbReference type="InterPro" id="IPR006143">
    <property type="entry name" value="RND_pump_MFP"/>
</dbReference>
<dbReference type="SUPFAM" id="SSF111369">
    <property type="entry name" value="HlyD-like secretion proteins"/>
    <property type="match status" value="1"/>
</dbReference>
<dbReference type="Gene3D" id="2.40.420.20">
    <property type="match status" value="1"/>
</dbReference>
<organism evidence="5 6">
    <name type="scientific">Arenimonas terrae</name>
    <dbReference type="NCBI Taxonomy" id="2546226"/>
    <lineage>
        <taxon>Bacteria</taxon>
        <taxon>Pseudomonadati</taxon>
        <taxon>Pseudomonadota</taxon>
        <taxon>Gammaproteobacteria</taxon>
        <taxon>Lysobacterales</taxon>
        <taxon>Lysobacteraceae</taxon>
        <taxon>Arenimonas</taxon>
    </lineage>
</organism>
<dbReference type="Gene3D" id="2.40.30.170">
    <property type="match status" value="1"/>
</dbReference>
<dbReference type="GO" id="GO:0015562">
    <property type="term" value="F:efflux transmembrane transporter activity"/>
    <property type="evidence" value="ECO:0007669"/>
    <property type="project" value="TreeGrafter"/>
</dbReference>
<dbReference type="Proteomes" id="UP000305760">
    <property type="component" value="Unassembled WGS sequence"/>
</dbReference>
<feature type="domain" description="CusB-like beta-barrel" evidence="3">
    <location>
        <begin position="255"/>
        <end position="327"/>
    </location>
</feature>
<feature type="domain" description="Multidrug resistance protein MdtA-like barrel-sandwich hybrid" evidence="2">
    <location>
        <begin position="85"/>
        <end position="231"/>
    </location>
</feature>
<dbReference type="Pfam" id="PF25954">
    <property type="entry name" value="Beta-barrel_RND_2"/>
    <property type="match status" value="1"/>
</dbReference>
<accession>A0A5C4RSN5</accession>
<comment type="caution">
    <text evidence="5">The sequence shown here is derived from an EMBL/GenBank/DDBJ whole genome shotgun (WGS) entry which is preliminary data.</text>
</comment>
<dbReference type="InterPro" id="IPR058637">
    <property type="entry name" value="YknX-like_C"/>
</dbReference>
<dbReference type="Gene3D" id="2.40.50.100">
    <property type="match status" value="1"/>
</dbReference>
<sequence>MNNSPDLLNQLRIDRSAAPPPRPAGRGPWPAIAVAAVVLVAAGAWWALREEPLAVRTAAAQPEAAGTASAGTSVLDASGYVTARRIATVSSKVTGKVLEVLIEEGQKVKAGEVLARLEPTDADAQRDLSAAQLEAARSNVTGIAAQLKLADQNLVRMRDMAARKLVATAMLDQAQAERDALAAQLQSARSNLQVAVEALALSDIGVDNTVVRAPFDGVITVKAAQPGEIISPMSAGGGFTRTGIGTVVDMDSLEIQVDVNEAFIGRVKPKQKVEAVLNAYPDWRIPAEVIAIVPTADRSKATVKVRIAFKEKDERVVPDMGVRVSFLEEAKPAEANAPAITGVTVPSEAVVQREGKTVAYVVRDGRASLREIEAGDTRDGQRRILRGLAVGEQVVLAPPAELADGGKVAVTP</sequence>
<protein>
    <submittedName>
        <fullName evidence="5">Efflux RND transporter periplasmic adaptor subunit</fullName>
    </submittedName>
</protein>
<keyword evidence="6" id="KW-1185">Reference proteome</keyword>
<evidence type="ECO:0000313" key="5">
    <source>
        <dbReference type="EMBL" id="TNJ33944.1"/>
    </source>
</evidence>
<reference evidence="5 6" key="1">
    <citation type="submission" date="2019-03" db="EMBL/GenBank/DDBJ databases">
        <title>Arenimonas daejeonensis sp. nov., isolated from compost.</title>
        <authorList>
            <person name="Jeon C.O."/>
        </authorList>
    </citation>
    <scope>NUCLEOTIDE SEQUENCE [LARGE SCALE GENOMIC DNA]</scope>
    <source>
        <strain evidence="5 6">R29</strain>
    </source>
</reference>
<dbReference type="PANTHER" id="PTHR30469">
    <property type="entry name" value="MULTIDRUG RESISTANCE PROTEIN MDTA"/>
    <property type="match status" value="1"/>
</dbReference>
<dbReference type="InterPro" id="IPR058792">
    <property type="entry name" value="Beta-barrel_RND_2"/>
</dbReference>
<evidence type="ECO:0000259" key="4">
    <source>
        <dbReference type="Pfam" id="PF25989"/>
    </source>
</evidence>
<gene>
    <name evidence="5" type="ORF">E1B00_11495</name>
</gene>
<comment type="similarity">
    <text evidence="1">Belongs to the membrane fusion protein (MFP) (TC 8.A.1) family.</text>
</comment>
<dbReference type="Pfam" id="PF25917">
    <property type="entry name" value="BSH_RND"/>
    <property type="match status" value="1"/>
</dbReference>
<evidence type="ECO:0000313" key="6">
    <source>
        <dbReference type="Proteomes" id="UP000305760"/>
    </source>
</evidence>
<name>A0A5C4RSN5_9GAMM</name>